<protein>
    <submittedName>
        <fullName evidence="1">Uncharacterized protein</fullName>
    </submittedName>
</protein>
<proteinExistence type="predicted"/>
<dbReference type="EMBL" id="GBXM01045562">
    <property type="protein sequence ID" value="JAH63015.1"/>
    <property type="molecule type" value="Transcribed_RNA"/>
</dbReference>
<reference evidence="1" key="1">
    <citation type="submission" date="2014-11" db="EMBL/GenBank/DDBJ databases">
        <authorList>
            <person name="Amaro Gonzalez C."/>
        </authorList>
    </citation>
    <scope>NUCLEOTIDE SEQUENCE</scope>
</reference>
<organism evidence="1">
    <name type="scientific">Anguilla anguilla</name>
    <name type="common">European freshwater eel</name>
    <name type="synonym">Muraena anguilla</name>
    <dbReference type="NCBI Taxonomy" id="7936"/>
    <lineage>
        <taxon>Eukaryota</taxon>
        <taxon>Metazoa</taxon>
        <taxon>Chordata</taxon>
        <taxon>Craniata</taxon>
        <taxon>Vertebrata</taxon>
        <taxon>Euteleostomi</taxon>
        <taxon>Actinopterygii</taxon>
        <taxon>Neopterygii</taxon>
        <taxon>Teleostei</taxon>
        <taxon>Anguilliformes</taxon>
        <taxon>Anguillidae</taxon>
        <taxon>Anguilla</taxon>
    </lineage>
</organism>
<dbReference type="AlphaFoldDB" id="A0A0E9UCR0"/>
<evidence type="ECO:0000313" key="1">
    <source>
        <dbReference type="EMBL" id="JAH63015.1"/>
    </source>
</evidence>
<reference evidence="1" key="2">
    <citation type="journal article" date="2015" name="Fish Shellfish Immunol.">
        <title>Early steps in the European eel (Anguilla anguilla)-Vibrio vulnificus interaction in the gills: Role of the RtxA13 toxin.</title>
        <authorList>
            <person name="Callol A."/>
            <person name="Pajuelo D."/>
            <person name="Ebbesson L."/>
            <person name="Teles M."/>
            <person name="MacKenzie S."/>
            <person name="Amaro C."/>
        </authorList>
    </citation>
    <scope>NUCLEOTIDE SEQUENCE</scope>
</reference>
<accession>A0A0E9UCR0</accession>
<name>A0A0E9UCR0_ANGAN</name>
<sequence length="46" mass="5298">MTPLTEQAGAKPGCFFSTCKYQGYQTYVIKFSIITVFNSKCKEKFY</sequence>